<proteinExistence type="predicted"/>
<reference evidence="1 2" key="1">
    <citation type="journal article" date="2015" name="Genome Biol. Evol.">
        <title>Phylogenomic analyses indicate that early fungi evolved digesting cell walls of algal ancestors of land plants.</title>
        <authorList>
            <person name="Chang Y."/>
            <person name="Wang S."/>
            <person name="Sekimoto S."/>
            <person name="Aerts A.L."/>
            <person name="Choi C."/>
            <person name="Clum A."/>
            <person name="LaButti K.M."/>
            <person name="Lindquist E.A."/>
            <person name="Yee Ngan C."/>
            <person name="Ohm R.A."/>
            <person name="Salamov A.A."/>
            <person name="Grigoriev I.V."/>
            <person name="Spatafora J.W."/>
            <person name="Berbee M.L."/>
        </authorList>
    </citation>
    <scope>NUCLEOTIDE SEQUENCE [LARGE SCALE GENOMIC DNA]</scope>
    <source>
        <strain evidence="1 2">NRRL 1564</strain>
    </source>
</reference>
<dbReference type="Proteomes" id="UP000242474">
    <property type="component" value="Unassembled WGS sequence"/>
</dbReference>
<evidence type="ECO:0000313" key="1">
    <source>
        <dbReference type="EMBL" id="PIA18591.1"/>
    </source>
</evidence>
<keyword evidence="2" id="KW-1185">Reference proteome</keyword>
<protein>
    <submittedName>
        <fullName evidence="1">Uncharacterized protein</fullName>
    </submittedName>
</protein>
<dbReference type="AlphaFoldDB" id="A0A2G5BHY4"/>
<accession>A0A2G5BHY4</accession>
<gene>
    <name evidence="1" type="ORF">COEREDRAFT_85069</name>
</gene>
<evidence type="ECO:0000313" key="2">
    <source>
        <dbReference type="Proteomes" id="UP000242474"/>
    </source>
</evidence>
<name>A0A2G5BHY4_COERN</name>
<dbReference type="EMBL" id="KZ303489">
    <property type="protein sequence ID" value="PIA18591.1"/>
    <property type="molecule type" value="Genomic_DNA"/>
</dbReference>
<organism evidence="1 2">
    <name type="scientific">Coemansia reversa (strain ATCC 12441 / NRRL 1564)</name>
    <dbReference type="NCBI Taxonomy" id="763665"/>
    <lineage>
        <taxon>Eukaryota</taxon>
        <taxon>Fungi</taxon>
        <taxon>Fungi incertae sedis</taxon>
        <taxon>Zoopagomycota</taxon>
        <taxon>Kickxellomycotina</taxon>
        <taxon>Kickxellomycetes</taxon>
        <taxon>Kickxellales</taxon>
        <taxon>Kickxellaceae</taxon>
        <taxon>Coemansia</taxon>
    </lineage>
</organism>
<sequence length="119" mass="13620">MLLSYTGWQSGKSTKHTLEATQDNKCISGDALFTRWKLVIMQRIIHDFHVSNYTNKQVAFTRRIKVAFSWFVYDPGTEIRRASVSFSHHTFNPNLPTSPPLSNFLSHTPQFNAAVFIAT</sequence>